<dbReference type="Proteomes" id="UP000242414">
    <property type="component" value="Unassembled WGS sequence"/>
</dbReference>
<reference evidence="1" key="1">
    <citation type="journal article" date="2016" name="Proc. Natl. Acad. Sci. U.S.A.">
        <title>Lipid metabolic changes in an early divergent fungus govern the establishment of a mutualistic symbiosis with endobacteria.</title>
        <authorList>
            <person name="Lastovetsky O.A."/>
            <person name="Gaspar M.L."/>
            <person name="Mondo S.J."/>
            <person name="LaButti K.M."/>
            <person name="Sandor L."/>
            <person name="Grigoriev I.V."/>
            <person name="Henry S.A."/>
            <person name="Pawlowska T.E."/>
        </authorList>
    </citation>
    <scope>NUCLEOTIDE SEQUENCE [LARGE SCALE GENOMIC DNA]</scope>
    <source>
        <strain evidence="1">ATCC 52814</strain>
    </source>
</reference>
<evidence type="ECO:0000313" key="1">
    <source>
        <dbReference type="EMBL" id="ORE04562.1"/>
    </source>
</evidence>
<accession>A0A1X0QXT3</accession>
<dbReference type="Gene3D" id="3.30.420.10">
    <property type="entry name" value="Ribonuclease H-like superfamily/Ribonuclease H"/>
    <property type="match status" value="1"/>
</dbReference>
<sequence length="96" mass="11056">MVHNHTNNNNINSSHRFSTQVNSRTNLIIFKLITWDCITAKGSGYRCQIYNGVMDSKVYQHVLGTTYMETLDYCGFGKAQVYLQHDNDPKYKSKST</sequence>
<name>A0A1X0QXT3_RHIZD</name>
<dbReference type="GO" id="GO:0003676">
    <property type="term" value="F:nucleic acid binding"/>
    <property type="evidence" value="ECO:0007669"/>
    <property type="project" value="InterPro"/>
</dbReference>
<protein>
    <recommendedName>
        <fullName evidence="2">Integrase catalytic domain-containing protein</fullName>
    </recommendedName>
</protein>
<evidence type="ECO:0008006" key="2">
    <source>
        <dbReference type="Google" id="ProtNLM"/>
    </source>
</evidence>
<organism evidence="1">
    <name type="scientific">Rhizopus microsporus var. microsporus</name>
    <dbReference type="NCBI Taxonomy" id="86635"/>
    <lineage>
        <taxon>Eukaryota</taxon>
        <taxon>Fungi</taxon>
        <taxon>Fungi incertae sedis</taxon>
        <taxon>Mucoromycota</taxon>
        <taxon>Mucoromycotina</taxon>
        <taxon>Mucoromycetes</taxon>
        <taxon>Mucorales</taxon>
        <taxon>Mucorineae</taxon>
        <taxon>Rhizopodaceae</taxon>
        <taxon>Rhizopus</taxon>
    </lineage>
</organism>
<dbReference type="VEuPathDB" id="FungiDB:BCV72DRAFT_294588"/>
<dbReference type="EMBL" id="KV921968">
    <property type="protein sequence ID" value="ORE04562.1"/>
    <property type="molecule type" value="Genomic_DNA"/>
</dbReference>
<dbReference type="AlphaFoldDB" id="A0A1X0QXT3"/>
<gene>
    <name evidence="1" type="ORF">BCV72DRAFT_294588</name>
</gene>
<dbReference type="OrthoDB" id="2201609at2759"/>
<proteinExistence type="predicted"/>
<dbReference type="InterPro" id="IPR036397">
    <property type="entry name" value="RNaseH_sf"/>
</dbReference>